<dbReference type="InterPro" id="IPR050706">
    <property type="entry name" value="Cyclic-di-GMP_PDE-like"/>
</dbReference>
<dbReference type="SMART" id="SM00052">
    <property type="entry name" value="EAL"/>
    <property type="match status" value="1"/>
</dbReference>
<dbReference type="InterPro" id="IPR000644">
    <property type="entry name" value="CBS_dom"/>
</dbReference>
<dbReference type="SUPFAM" id="SSF141868">
    <property type="entry name" value="EAL domain-like"/>
    <property type="match status" value="1"/>
</dbReference>
<evidence type="ECO:0000259" key="4">
    <source>
        <dbReference type="PROSITE" id="PS51371"/>
    </source>
</evidence>
<dbReference type="CDD" id="cd01949">
    <property type="entry name" value="GGDEF"/>
    <property type="match status" value="1"/>
</dbReference>
<gene>
    <name evidence="5" type="ORF">EXU30_07110</name>
</gene>
<dbReference type="Gene3D" id="3.10.580.10">
    <property type="entry name" value="CBS-domain"/>
    <property type="match status" value="1"/>
</dbReference>
<sequence length="593" mass="66565">MSGIDLVHELNKVFNRQAITALYQPIFNITTHQLHGYEALSRGPEHSPLFSPVPLFKTAEHQGRLSELETLCRTISINAFRQRQLDGKLFINISPKALLDPNHPKGMTLQLVKQLGISPQNVVIELSEQHPADDIDLLKSCLNHYRNQGFLTAIDDLGAGYSGLRLWSELAPDYVKIDRHFIQEIDTNPVKQEFVRSIVDLCQSLTCKVIAEGIETPQELTVIKQLGVTYCQGYYLGRPQVQPKRQLEIEHRPLPSSGLNHRYCETAESLCMNAITAAPETQLKILIQKFIEQPALQGIVIEQAQIPLGIVNRASLLELFSTPYGRALNENKAASSVMQKTLITIEATEPLSSVSQLLTSDAVNTVEQQFVITRDNKLLGIGLTKDLLQRITDERIKMARHANPLTNLPGNVPIQEELAKLKSQDIPFYLAYLDLSHFKPYNDIYGFSRGDEVIQLVANLLNKHQTEYCFIGHVGGDDFVMISTNQNVIEQCRAIIDSFESHKCSFYGEEHWQQQTMLAKDRQGNPHHHPLISLCIGVLPPAYTRHATEHQLSMLSAEAKKQAKAAIDGFILVSHSPLCVALNSDNNWQQKTA</sequence>
<name>A0A411PG13_9GAMM</name>
<feature type="domain" description="GGDEF" evidence="3">
    <location>
        <begin position="426"/>
        <end position="576"/>
    </location>
</feature>
<evidence type="ECO:0000256" key="1">
    <source>
        <dbReference type="PROSITE-ProRule" id="PRU00703"/>
    </source>
</evidence>
<dbReference type="NCBIfam" id="TIGR00254">
    <property type="entry name" value="GGDEF"/>
    <property type="match status" value="1"/>
</dbReference>
<dbReference type="PROSITE" id="PS50883">
    <property type="entry name" value="EAL"/>
    <property type="match status" value="1"/>
</dbReference>
<reference evidence="5 6" key="1">
    <citation type="submission" date="2019-02" db="EMBL/GenBank/DDBJ databases">
        <title>Shewanella sp. D4-2 isolated from Dokdo Island.</title>
        <authorList>
            <person name="Baek K."/>
        </authorList>
    </citation>
    <scope>NUCLEOTIDE SEQUENCE [LARGE SCALE GENOMIC DNA]</scope>
    <source>
        <strain evidence="5 6">D4-2</strain>
    </source>
</reference>
<dbReference type="SUPFAM" id="SSF54631">
    <property type="entry name" value="CBS-domain pair"/>
    <property type="match status" value="1"/>
</dbReference>
<dbReference type="InterPro" id="IPR043128">
    <property type="entry name" value="Rev_trsase/Diguanyl_cyclase"/>
</dbReference>
<dbReference type="KEGG" id="smai:EXU30_07110"/>
<dbReference type="OrthoDB" id="1673646at2"/>
<dbReference type="InterPro" id="IPR000160">
    <property type="entry name" value="GGDEF_dom"/>
</dbReference>
<dbReference type="PROSITE" id="PS50887">
    <property type="entry name" value="GGDEF"/>
    <property type="match status" value="1"/>
</dbReference>
<dbReference type="Gene3D" id="3.30.70.270">
    <property type="match status" value="1"/>
</dbReference>
<dbReference type="InterPro" id="IPR001633">
    <property type="entry name" value="EAL_dom"/>
</dbReference>
<keyword evidence="6" id="KW-1185">Reference proteome</keyword>
<dbReference type="AlphaFoldDB" id="A0A411PG13"/>
<dbReference type="PROSITE" id="PS51371">
    <property type="entry name" value="CBS"/>
    <property type="match status" value="1"/>
</dbReference>
<evidence type="ECO:0000313" key="6">
    <source>
        <dbReference type="Proteomes" id="UP000291106"/>
    </source>
</evidence>
<dbReference type="Gene3D" id="3.20.20.450">
    <property type="entry name" value="EAL domain"/>
    <property type="match status" value="1"/>
</dbReference>
<evidence type="ECO:0000259" key="3">
    <source>
        <dbReference type="PROSITE" id="PS50887"/>
    </source>
</evidence>
<accession>A0A411PG13</accession>
<dbReference type="GO" id="GO:0071111">
    <property type="term" value="F:cyclic-guanylate-specific phosphodiesterase activity"/>
    <property type="evidence" value="ECO:0007669"/>
    <property type="project" value="InterPro"/>
</dbReference>
<dbReference type="CDD" id="cd01948">
    <property type="entry name" value="EAL"/>
    <property type="match status" value="1"/>
</dbReference>
<protein>
    <submittedName>
        <fullName evidence="5">GGDEF domain-containing protein</fullName>
    </submittedName>
</protein>
<dbReference type="Pfam" id="PF00563">
    <property type="entry name" value="EAL"/>
    <property type="match status" value="1"/>
</dbReference>
<dbReference type="Proteomes" id="UP000291106">
    <property type="component" value="Chromosome"/>
</dbReference>
<dbReference type="Pfam" id="PF00990">
    <property type="entry name" value="GGDEF"/>
    <property type="match status" value="1"/>
</dbReference>
<dbReference type="SMART" id="SM00267">
    <property type="entry name" value="GGDEF"/>
    <property type="match status" value="1"/>
</dbReference>
<dbReference type="PANTHER" id="PTHR33121">
    <property type="entry name" value="CYCLIC DI-GMP PHOSPHODIESTERASE PDEF"/>
    <property type="match status" value="1"/>
</dbReference>
<dbReference type="InterPro" id="IPR035919">
    <property type="entry name" value="EAL_sf"/>
</dbReference>
<keyword evidence="1" id="KW-0129">CBS domain</keyword>
<dbReference type="InterPro" id="IPR046342">
    <property type="entry name" value="CBS_dom_sf"/>
</dbReference>
<proteinExistence type="predicted"/>
<dbReference type="RefSeq" id="WP_130598672.1">
    <property type="nucleotide sequence ID" value="NZ_CP036200.1"/>
</dbReference>
<dbReference type="EMBL" id="CP036200">
    <property type="protein sequence ID" value="QBF82491.1"/>
    <property type="molecule type" value="Genomic_DNA"/>
</dbReference>
<feature type="domain" description="EAL" evidence="2">
    <location>
        <begin position="3"/>
        <end position="253"/>
    </location>
</feature>
<dbReference type="PANTHER" id="PTHR33121:SF76">
    <property type="entry name" value="SIGNALING PROTEIN"/>
    <property type="match status" value="1"/>
</dbReference>
<dbReference type="SUPFAM" id="SSF55073">
    <property type="entry name" value="Nucleotide cyclase"/>
    <property type="match status" value="1"/>
</dbReference>
<evidence type="ECO:0000313" key="5">
    <source>
        <dbReference type="EMBL" id="QBF82491.1"/>
    </source>
</evidence>
<dbReference type="InterPro" id="IPR029787">
    <property type="entry name" value="Nucleotide_cyclase"/>
</dbReference>
<evidence type="ECO:0000259" key="2">
    <source>
        <dbReference type="PROSITE" id="PS50883"/>
    </source>
</evidence>
<organism evidence="5 6">
    <name type="scientific">Shewanella maritima</name>
    <dbReference type="NCBI Taxonomy" id="2520507"/>
    <lineage>
        <taxon>Bacteria</taxon>
        <taxon>Pseudomonadati</taxon>
        <taxon>Pseudomonadota</taxon>
        <taxon>Gammaproteobacteria</taxon>
        <taxon>Alteromonadales</taxon>
        <taxon>Shewanellaceae</taxon>
        <taxon>Shewanella</taxon>
    </lineage>
</organism>
<feature type="domain" description="CBS" evidence="4">
    <location>
        <begin position="338"/>
        <end position="398"/>
    </location>
</feature>